<reference evidence="2 3" key="1">
    <citation type="submission" date="2020-04" db="EMBL/GenBank/DDBJ databases">
        <authorList>
            <person name="De Canck E."/>
        </authorList>
    </citation>
    <scope>NUCLEOTIDE SEQUENCE [LARGE SCALE GENOMIC DNA]</scope>
    <source>
        <strain evidence="2 3">LMG 28138</strain>
    </source>
</reference>
<dbReference type="Pfam" id="PF04386">
    <property type="entry name" value="SspB"/>
    <property type="match status" value="1"/>
</dbReference>
<keyword evidence="3" id="KW-1185">Reference proteome</keyword>
<dbReference type="GO" id="GO:0005840">
    <property type="term" value="C:ribosome"/>
    <property type="evidence" value="ECO:0007669"/>
    <property type="project" value="TreeGrafter"/>
</dbReference>
<dbReference type="EMBL" id="CADIKM010000022">
    <property type="protein sequence ID" value="CAB3796091.1"/>
    <property type="molecule type" value="Genomic_DNA"/>
</dbReference>
<gene>
    <name evidence="2" type="ORF">LMG28138_04008</name>
</gene>
<dbReference type="PANTHER" id="PTHR37486">
    <property type="entry name" value="STRINGENT STARVATION PROTEIN B"/>
    <property type="match status" value="1"/>
</dbReference>
<dbReference type="GO" id="GO:0045732">
    <property type="term" value="P:positive regulation of protein catabolic process"/>
    <property type="evidence" value="ECO:0007669"/>
    <property type="project" value="TreeGrafter"/>
</dbReference>
<evidence type="ECO:0000313" key="3">
    <source>
        <dbReference type="Proteomes" id="UP000494115"/>
    </source>
</evidence>
<dbReference type="AlphaFoldDB" id="A0A6S7BCZ6"/>
<protein>
    <recommendedName>
        <fullName evidence="4">Stringent starvation protein B</fullName>
    </recommendedName>
</protein>
<dbReference type="InterPro" id="IPR036760">
    <property type="entry name" value="SspB-like_sf"/>
</dbReference>
<sequence>MAETPTKPYLLRALYEWCTDNGYTPHLAVRVDDRTRVPREFVRDGEIVLNISFDATSALKMGNEWIDFSARFSGKSHHIEVQVSNVLAIYARENGQGMAFPVEERQLESEDDGVSGDEALSGDSDELAQLEDSGPGADSSSSGGASGGSPSPSSGSSGGVAATPMLVSSGSGSGTDERRTSVSSASDGDTERTAAKSGDDSPDDSPNKGGRGHLKVVK</sequence>
<evidence type="ECO:0008006" key="4">
    <source>
        <dbReference type="Google" id="ProtNLM"/>
    </source>
</evidence>
<feature type="compositionally biased region" description="Basic and acidic residues" evidence="1">
    <location>
        <begin position="189"/>
        <end position="199"/>
    </location>
</feature>
<dbReference type="Proteomes" id="UP000494115">
    <property type="component" value="Unassembled WGS sequence"/>
</dbReference>
<name>A0A6S7BCZ6_9BURK</name>
<dbReference type="InterPro" id="IPR007481">
    <property type="entry name" value="SspB"/>
</dbReference>
<proteinExistence type="predicted"/>
<accession>A0A6S7BCZ6</accession>
<evidence type="ECO:0000256" key="1">
    <source>
        <dbReference type="SAM" id="MobiDB-lite"/>
    </source>
</evidence>
<feature type="region of interest" description="Disordered" evidence="1">
    <location>
        <begin position="127"/>
        <end position="218"/>
    </location>
</feature>
<dbReference type="SUPFAM" id="SSF101738">
    <property type="entry name" value="SspB-like"/>
    <property type="match status" value="1"/>
</dbReference>
<dbReference type="Gene3D" id="2.30.30.220">
    <property type="entry name" value="SspB-like"/>
    <property type="match status" value="1"/>
</dbReference>
<evidence type="ECO:0000313" key="2">
    <source>
        <dbReference type="EMBL" id="CAB3796091.1"/>
    </source>
</evidence>
<dbReference type="RefSeq" id="WP_175106555.1">
    <property type="nucleotide sequence ID" value="NZ_CADIKM010000022.1"/>
</dbReference>
<dbReference type="PANTHER" id="PTHR37486:SF1">
    <property type="entry name" value="STRINGENT STARVATION PROTEIN B"/>
    <property type="match status" value="1"/>
</dbReference>
<dbReference type="NCBIfam" id="NF008769">
    <property type="entry name" value="PRK11798.2-5"/>
    <property type="match status" value="1"/>
</dbReference>
<organism evidence="2 3">
    <name type="scientific">Pararobbsia alpina</name>
    <dbReference type="NCBI Taxonomy" id="621374"/>
    <lineage>
        <taxon>Bacteria</taxon>
        <taxon>Pseudomonadati</taxon>
        <taxon>Pseudomonadota</taxon>
        <taxon>Betaproteobacteria</taxon>
        <taxon>Burkholderiales</taxon>
        <taxon>Burkholderiaceae</taxon>
        <taxon>Pararobbsia</taxon>
    </lineage>
</organism>
<dbReference type="GO" id="GO:0005829">
    <property type="term" value="C:cytosol"/>
    <property type="evidence" value="ECO:0007669"/>
    <property type="project" value="TreeGrafter"/>
</dbReference>
<feature type="compositionally biased region" description="Low complexity" evidence="1">
    <location>
        <begin position="132"/>
        <end position="155"/>
    </location>
</feature>